<sequence>MSRETVLVVGSSGNIGVSVIIGALRSNLDVLAVVRGKESEEKVLHNLTYDKSLPVDRITFTYADVLSDSGVQGVVDEVKAGKLPAFHHVYSAVGAYEPKTPIYTVDTASLRRIMTTGFEAAFFAYRATMPYLLAQGAKTSTWTLVTGGAGESGVGGATATSQGALFSLANVACHENEDTNVRFNEVYLHYRVDYDLVCDESPMSPPQMGYGKRMRASEFAGVYEKILADENVRAARVSVYGFEDLAEFKWRKKLPPRRF</sequence>
<accession>W2SAT5</accession>
<dbReference type="Pfam" id="PF00106">
    <property type="entry name" value="adh_short"/>
    <property type="match status" value="1"/>
</dbReference>
<dbReference type="STRING" id="1220924.W2SAT5"/>
<dbReference type="HOGENOM" id="CLU_078552_0_0_1"/>
<keyword evidence="4" id="KW-1185">Reference proteome</keyword>
<reference evidence="3 4" key="1">
    <citation type="submission" date="2013-03" db="EMBL/GenBank/DDBJ databases">
        <title>The Genome Sequence of Phialophora europaea CBS 101466.</title>
        <authorList>
            <consortium name="The Broad Institute Genomics Platform"/>
            <person name="Cuomo C."/>
            <person name="de Hoog S."/>
            <person name="Gorbushina A."/>
            <person name="Walker B."/>
            <person name="Young S.K."/>
            <person name="Zeng Q."/>
            <person name="Gargeya S."/>
            <person name="Fitzgerald M."/>
            <person name="Haas B."/>
            <person name="Abouelleil A."/>
            <person name="Allen A.W."/>
            <person name="Alvarado L."/>
            <person name="Arachchi H.M."/>
            <person name="Berlin A.M."/>
            <person name="Chapman S.B."/>
            <person name="Gainer-Dewar J."/>
            <person name="Goldberg J."/>
            <person name="Griggs A."/>
            <person name="Gujja S."/>
            <person name="Hansen M."/>
            <person name="Howarth C."/>
            <person name="Imamovic A."/>
            <person name="Ireland A."/>
            <person name="Larimer J."/>
            <person name="McCowan C."/>
            <person name="Murphy C."/>
            <person name="Pearson M."/>
            <person name="Poon T.W."/>
            <person name="Priest M."/>
            <person name="Roberts A."/>
            <person name="Saif S."/>
            <person name="Shea T."/>
            <person name="Sisk P."/>
            <person name="Sykes S."/>
            <person name="Wortman J."/>
            <person name="Nusbaum C."/>
            <person name="Birren B."/>
        </authorList>
    </citation>
    <scope>NUCLEOTIDE SEQUENCE [LARGE SCALE GENOMIC DNA]</scope>
    <source>
        <strain evidence="3 4">CBS 101466</strain>
    </source>
</reference>
<dbReference type="Proteomes" id="UP000030752">
    <property type="component" value="Unassembled WGS sequence"/>
</dbReference>
<evidence type="ECO:0000256" key="2">
    <source>
        <dbReference type="ARBA" id="ARBA00023002"/>
    </source>
</evidence>
<dbReference type="PANTHER" id="PTHR43669">
    <property type="entry name" value="5-KETO-D-GLUCONATE 5-REDUCTASE"/>
    <property type="match status" value="1"/>
</dbReference>
<dbReference type="InterPro" id="IPR036291">
    <property type="entry name" value="NAD(P)-bd_dom_sf"/>
</dbReference>
<gene>
    <name evidence="3" type="ORF">HMPREF1541_09573</name>
</gene>
<dbReference type="PANTHER" id="PTHR43669:SF3">
    <property type="entry name" value="ALCOHOL DEHYDROGENASE, PUTATIVE (AFU_ORTHOLOGUE AFUA_3G03445)-RELATED"/>
    <property type="match status" value="1"/>
</dbReference>
<dbReference type="GeneID" id="19976912"/>
<protein>
    <recommendedName>
        <fullName evidence="5">NAD-dependent epimerase/dehydratase domain-containing protein</fullName>
    </recommendedName>
</protein>
<evidence type="ECO:0000313" key="3">
    <source>
        <dbReference type="EMBL" id="ETN45740.1"/>
    </source>
</evidence>
<dbReference type="eggNOG" id="ENOG502SMMV">
    <property type="taxonomic scope" value="Eukaryota"/>
</dbReference>
<dbReference type="GO" id="GO:0016491">
    <property type="term" value="F:oxidoreductase activity"/>
    <property type="evidence" value="ECO:0007669"/>
    <property type="project" value="UniProtKB-KW"/>
</dbReference>
<dbReference type="OrthoDB" id="10254221at2759"/>
<dbReference type="InParanoid" id="W2SAT5"/>
<evidence type="ECO:0000313" key="4">
    <source>
        <dbReference type="Proteomes" id="UP000030752"/>
    </source>
</evidence>
<comment type="similarity">
    <text evidence="1">Belongs to the short-chain dehydrogenases/reductases (SDR) family.</text>
</comment>
<dbReference type="EMBL" id="KB822712">
    <property type="protein sequence ID" value="ETN45740.1"/>
    <property type="molecule type" value="Genomic_DNA"/>
</dbReference>
<dbReference type="VEuPathDB" id="FungiDB:HMPREF1541_09573"/>
<organism evidence="3 4">
    <name type="scientific">Cyphellophora europaea (strain CBS 101466)</name>
    <name type="common">Phialophora europaea</name>
    <dbReference type="NCBI Taxonomy" id="1220924"/>
    <lineage>
        <taxon>Eukaryota</taxon>
        <taxon>Fungi</taxon>
        <taxon>Dikarya</taxon>
        <taxon>Ascomycota</taxon>
        <taxon>Pezizomycotina</taxon>
        <taxon>Eurotiomycetes</taxon>
        <taxon>Chaetothyriomycetidae</taxon>
        <taxon>Chaetothyriales</taxon>
        <taxon>Cyphellophoraceae</taxon>
        <taxon>Cyphellophora</taxon>
    </lineage>
</organism>
<dbReference type="RefSeq" id="XP_008712468.1">
    <property type="nucleotide sequence ID" value="XM_008714246.1"/>
</dbReference>
<dbReference type="InterPro" id="IPR002347">
    <property type="entry name" value="SDR_fam"/>
</dbReference>
<dbReference type="Gene3D" id="3.40.50.720">
    <property type="entry name" value="NAD(P)-binding Rossmann-like Domain"/>
    <property type="match status" value="1"/>
</dbReference>
<dbReference type="AlphaFoldDB" id="W2SAT5"/>
<proteinExistence type="inferred from homology"/>
<dbReference type="SUPFAM" id="SSF51735">
    <property type="entry name" value="NAD(P)-binding Rossmann-fold domains"/>
    <property type="match status" value="1"/>
</dbReference>
<evidence type="ECO:0000256" key="1">
    <source>
        <dbReference type="ARBA" id="ARBA00006484"/>
    </source>
</evidence>
<evidence type="ECO:0008006" key="5">
    <source>
        <dbReference type="Google" id="ProtNLM"/>
    </source>
</evidence>
<name>W2SAT5_CYPE1</name>
<keyword evidence="2" id="KW-0560">Oxidoreductase</keyword>